<keyword evidence="6" id="KW-0223">Dioxygenase</keyword>
<dbReference type="Reactome" id="R-CEL-3214842">
    <property type="pathway name" value="HDMs demethylate histones"/>
</dbReference>
<keyword evidence="5" id="KW-0156">Chromatin regulator</keyword>
<gene>
    <name evidence="14 16" type="primary">jmjd-1.1</name>
    <name evidence="14" type="ORF">CELE_F43G6.6</name>
    <name evidence="16" type="ORF">F43G6.6</name>
</gene>
<dbReference type="InterPro" id="IPR041070">
    <property type="entry name" value="JHD"/>
</dbReference>
<dbReference type="IntAct" id="Q20367">
    <property type="interactions" value="1"/>
</dbReference>
<keyword evidence="3" id="KW-0863">Zinc-finger</keyword>
<dbReference type="CDD" id="cd15517">
    <property type="entry name" value="PHD_TCF19_like"/>
    <property type="match status" value="1"/>
</dbReference>
<dbReference type="PROSITE" id="PS51184">
    <property type="entry name" value="JMJC"/>
    <property type="match status" value="1"/>
</dbReference>
<dbReference type="FunCoup" id="Q20367">
    <property type="interactions" value="66"/>
</dbReference>
<dbReference type="SMART" id="SM00558">
    <property type="entry name" value="JmjC"/>
    <property type="match status" value="1"/>
</dbReference>
<evidence type="ECO:0000313" key="16">
    <source>
        <dbReference type="WormBase" id="F43G6.6"/>
    </source>
</evidence>
<evidence type="ECO:0000313" key="14">
    <source>
        <dbReference type="EMBL" id="CAA90395.1"/>
    </source>
</evidence>
<dbReference type="InParanoid" id="Q20367"/>
<dbReference type="InterPro" id="IPR001965">
    <property type="entry name" value="Znf_PHD"/>
</dbReference>
<dbReference type="eggNOG" id="KOG1633">
    <property type="taxonomic scope" value="Eukaryota"/>
</dbReference>
<dbReference type="CTD" id="174812"/>
<proteinExistence type="predicted"/>
<keyword evidence="7" id="KW-0560">Oxidoreductase</keyword>
<dbReference type="InterPro" id="IPR050690">
    <property type="entry name" value="JHDM1_Histone_Demethylase"/>
</dbReference>
<evidence type="ECO:0000256" key="7">
    <source>
        <dbReference type="ARBA" id="ARBA00023002"/>
    </source>
</evidence>
<evidence type="ECO:0000256" key="4">
    <source>
        <dbReference type="ARBA" id="ARBA00022833"/>
    </source>
</evidence>
<dbReference type="RefSeq" id="NP_496520.1">
    <property type="nucleotide sequence ID" value="NM_064119.5"/>
</dbReference>
<keyword evidence="2" id="KW-0479">Metal-binding</keyword>
<evidence type="ECO:0000256" key="3">
    <source>
        <dbReference type="ARBA" id="ARBA00022771"/>
    </source>
</evidence>
<keyword evidence="10" id="KW-0804">Transcription</keyword>
<evidence type="ECO:0000256" key="8">
    <source>
        <dbReference type="ARBA" id="ARBA00023004"/>
    </source>
</evidence>
<dbReference type="STRING" id="6239.F43G6.6.1"/>
<dbReference type="SMR" id="Q20367"/>
<dbReference type="GO" id="GO:0006357">
    <property type="term" value="P:regulation of transcription by RNA polymerase II"/>
    <property type="evidence" value="ECO:0000318"/>
    <property type="project" value="GO_Central"/>
</dbReference>
<dbReference type="GO" id="GO:0008270">
    <property type="term" value="F:zinc ion binding"/>
    <property type="evidence" value="ECO:0007669"/>
    <property type="project" value="UniProtKB-KW"/>
</dbReference>
<dbReference type="PANTHER" id="PTHR23123">
    <property type="entry name" value="PHD/F-BOX CONTAINING PROTEIN"/>
    <property type="match status" value="1"/>
</dbReference>
<dbReference type="InterPro" id="IPR003347">
    <property type="entry name" value="JmjC_dom"/>
</dbReference>
<evidence type="ECO:0000256" key="9">
    <source>
        <dbReference type="ARBA" id="ARBA00023015"/>
    </source>
</evidence>
<dbReference type="EMBL" id="BX284602">
    <property type="protein sequence ID" value="CAA90395.1"/>
    <property type="molecule type" value="Genomic_DNA"/>
</dbReference>
<keyword evidence="15" id="KW-1185">Reference proteome</keyword>
<dbReference type="Gene3D" id="1.20.58.1360">
    <property type="match status" value="1"/>
</dbReference>
<dbReference type="Bgee" id="WBGene00005013">
    <property type="expression patterns" value="Expressed in material anatomical entity and 2 other cell types or tissues"/>
</dbReference>
<dbReference type="GO" id="GO:0003712">
    <property type="term" value="F:transcription coregulator activity"/>
    <property type="evidence" value="ECO:0000318"/>
    <property type="project" value="GO_Central"/>
</dbReference>
<dbReference type="InterPro" id="IPR019786">
    <property type="entry name" value="Zinc_finger_PHD-type_CS"/>
</dbReference>
<dbReference type="OrthoDB" id="5876800at2759"/>
<dbReference type="GO" id="GO:0005634">
    <property type="term" value="C:nucleus"/>
    <property type="evidence" value="ECO:0007669"/>
    <property type="project" value="UniProtKB-SubCell"/>
</dbReference>
<protein>
    <submittedName>
        <fullName evidence="14">JmjC domain-containing protein</fullName>
    </submittedName>
</protein>
<evidence type="ECO:0000256" key="11">
    <source>
        <dbReference type="ARBA" id="ARBA00023242"/>
    </source>
</evidence>
<dbReference type="OMA" id="SVYYTVC"/>
<sequence length="548" mass="64242">MSKEPLVCVRCSKFCHDKKVMSKKKSYRYRENDNKWITCYHCQTSYHFLCSGLEEYEYYLIDKFYCSKCEPKTGPSVRYEMVAPQRHAWYDPNEKNLDIEVGSKTWVEDFITWEKNVPEPSADEVRVVKDGHVFQKVFEELGGADNWKHLFIVKNMDGLDMKMPKPGFDLEDLVRILGSDYAVDTIDVFNQETYLMKLDTIRKLFRENPENRTLLYNFLFLEFSDHPELKEMARPPRFVQDISMAKRLWSDVTSKSALSDDHRPKIEQICAAAMANSYTDFHVDFGGTSVYFHVFKGEKIFYIAAPTEENFVMYQAHETSTDSSIWLGHTLKGALKRVVVKEGQTLLIPAGWIHAVLTTIDSLAFGGNFLHLGNLIMHMRVVDMENSIREEIKNEEGFSYPNFEYLHWMYMKIVLLDKIREANDQGIDMRELNSNIWTASQLMKDKLEIWLDRELRFNVVEDTIIKFNEKKKLVNLVQNVMKAQTKIQETRDQLMGEKQKRKCRGDENDCPSSSAKYTKKSKKDNGFMMKKIGEEEIPVEKKEKKRRN</sequence>
<dbReference type="HOGENOM" id="CLU_003540_6_0_1"/>
<dbReference type="Gene3D" id="2.60.120.650">
    <property type="entry name" value="Cupin"/>
    <property type="match status" value="1"/>
</dbReference>
<dbReference type="GO" id="GO:0032452">
    <property type="term" value="F:histone demethylase activity"/>
    <property type="evidence" value="ECO:0000318"/>
    <property type="project" value="GO_Central"/>
</dbReference>
<organism evidence="14 15">
    <name type="scientific">Caenorhabditis elegans</name>
    <dbReference type="NCBI Taxonomy" id="6239"/>
    <lineage>
        <taxon>Eukaryota</taxon>
        <taxon>Metazoa</taxon>
        <taxon>Ecdysozoa</taxon>
        <taxon>Nematoda</taxon>
        <taxon>Chromadorea</taxon>
        <taxon>Rhabditida</taxon>
        <taxon>Rhabditina</taxon>
        <taxon>Rhabditomorpha</taxon>
        <taxon>Rhabditoidea</taxon>
        <taxon>Rhabditidae</taxon>
        <taxon>Peloderinae</taxon>
        <taxon>Caenorhabditis</taxon>
    </lineage>
</organism>
<dbReference type="WormBase" id="F43G6.6">
    <property type="protein sequence ID" value="CE20788"/>
    <property type="gene ID" value="WBGene00005013"/>
    <property type="gene designation" value="jmjd-1.1"/>
</dbReference>
<dbReference type="SMART" id="SM00249">
    <property type="entry name" value="PHD"/>
    <property type="match status" value="1"/>
</dbReference>
<name>Q20367_CAEEL</name>
<dbReference type="Proteomes" id="UP000001940">
    <property type="component" value="Chromosome II"/>
</dbReference>
<evidence type="ECO:0000256" key="1">
    <source>
        <dbReference type="ARBA" id="ARBA00004123"/>
    </source>
</evidence>
<keyword evidence="8" id="KW-0408">Iron</keyword>
<evidence type="ECO:0000259" key="13">
    <source>
        <dbReference type="PROSITE" id="PS51184"/>
    </source>
</evidence>
<dbReference type="Pfam" id="PF17811">
    <property type="entry name" value="JHD"/>
    <property type="match status" value="1"/>
</dbReference>
<dbReference type="PROSITE" id="PS01359">
    <property type="entry name" value="ZF_PHD_1"/>
    <property type="match status" value="1"/>
</dbReference>
<evidence type="ECO:0000313" key="15">
    <source>
        <dbReference type="Proteomes" id="UP000001940"/>
    </source>
</evidence>
<feature type="compositionally biased region" description="Basic and acidic residues" evidence="12">
    <location>
        <begin position="531"/>
        <end position="542"/>
    </location>
</feature>
<evidence type="ECO:0000256" key="2">
    <source>
        <dbReference type="ARBA" id="ARBA00022723"/>
    </source>
</evidence>
<dbReference type="Pfam" id="PF02373">
    <property type="entry name" value="JmjC"/>
    <property type="match status" value="1"/>
</dbReference>
<dbReference type="InterPro" id="IPR013083">
    <property type="entry name" value="Znf_RING/FYVE/PHD"/>
</dbReference>
<evidence type="ECO:0000256" key="10">
    <source>
        <dbReference type="ARBA" id="ARBA00023163"/>
    </source>
</evidence>
<dbReference type="Gene3D" id="3.30.40.10">
    <property type="entry name" value="Zinc/RING finger domain, C3HC4 (zinc finger)"/>
    <property type="match status" value="1"/>
</dbReference>
<dbReference type="UCSC" id="F43G6.6">
    <property type="organism name" value="c. elegans"/>
</dbReference>
<dbReference type="AlphaFoldDB" id="Q20367"/>
<dbReference type="PhylomeDB" id="Q20367"/>
<evidence type="ECO:0000256" key="5">
    <source>
        <dbReference type="ARBA" id="ARBA00022853"/>
    </source>
</evidence>
<feature type="domain" description="JmjC" evidence="13">
    <location>
        <begin position="224"/>
        <end position="386"/>
    </location>
</feature>
<reference evidence="14 15" key="1">
    <citation type="journal article" date="1998" name="Science">
        <title>Genome sequence of the nematode C. elegans: a platform for investigating biology.</title>
        <authorList>
            <consortium name="The C. elegans sequencing consortium"/>
            <person name="Sulson J.E."/>
            <person name="Waterston R."/>
        </authorList>
    </citation>
    <scope>NUCLEOTIDE SEQUENCE [LARGE SCALE GENOMIC DNA]</scope>
    <source>
        <strain evidence="14 15">Bristol N2</strain>
    </source>
</reference>
<keyword evidence="9" id="KW-0805">Transcription regulation</keyword>
<dbReference type="SUPFAM" id="SSF51197">
    <property type="entry name" value="Clavaminate synthase-like"/>
    <property type="match status" value="1"/>
</dbReference>
<dbReference type="GO" id="GO:0051213">
    <property type="term" value="F:dioxygenase activity"/>
    <property type="evidence" value="ECO:0007669"/>
    <property type="project" value="UniProtKB-KW"/>
</dbReference>
<dbReference type="GeneID" id="174812"/>
<dbReference type="InterPro" id="IPR011011">
    <property type="entry name" value="Znf_FYVE_PHD"/>
</dbReference>
<dbReference type="AGR" id="WB:WBGene00005013"/>
<dbReference type="GO" id="GO:0006338">
    <property type="term" value="P:chromatin remodeling"/>
    <property type="evidence" value="ECO:0000318"/>
    <property type="project" value="GO_Central"/>
</dbReference>
<dbReference type="KEGG" id="cel:CELE_F43G6.6"/>
<keyword evidence="11" id="KW-0539">Nucleus</keyword>
<dbReference type="SUPFAM" id="SSF57903">
    <property type="entry name" value="FYVE/PHD zinc finger"/>
    <property type="match status" value="1"/>
</dbReference>
<dbReference type="PIR" id="T22137">
    <property type="entry name" value="T22137"/>
</dbReference>
<accession>Q20367</accession>
<keyword evidence="4" id="KW-0862">Zinc</keyword>
<evidence type="ECO:0000256" key="12">
    <source>
        <dbReference type="SAM" id="MobiDB-lite"/>
    </source>
</evidence>
<dbReference type="PaxDb" id="6239-F43G6.6"/>
<comment type="subcellular location">
    <subcellularLocation>
        <location evidence="1">Nucleus</location>
    </subcellularLocation>
</comment>
<feature type="region of interest" description="Disordered" evidence="12">
    <location>
        <begin position="493"/>
        <end position="548"/>
    </location>
</feature>
<evidence type="ECO:0000256" key="6">
    <source>
        <dbReference type="ARBA" id="ARBA00022964"/>
    </source>
</evidence>